<keyword evidence="1" id="KW-0472">Membrane</keyword>
<feature type="transmembrane region" description="Helical" evidence="1">
    <location>
        <begin position="23"/>
        <end position="48"/>
    </location>
</feature>
<organism evidence="2 3">
    <name type="scientific">Tetrahymena thermophila (strain SB210)</name>
    <dbReference type="NCBI Taxonomy" id="312017"/>
    <lineage>
        <taxon>Eukaryota</taxon>
        <taxon>Sar</taxon>
        <taxon>Alveolata</taxon>
        <taxon>Ciliophora</taxon>
        <taxon>Intramacronucleata</taxon>
        <taxon>Oligohymenophorea</taxon>
        <taxon>Hymenostomatida</taxon>
        <taxon>Tetrahymenina</taxon>
        <taxon>Tetrahymenidae</taxon>
        <taxon>Tetrahymena</taxon>
    </lineage>
</organism>
<dbReference type="EMBL" id="GG662495">
    <property type="protein sequence ID" value="EWS72202.1"/>
    <property type="molecule type" value="Genomic_DNA"/>
</dbReference>
<dbReference type="Proteomes" id="UP000009168">
    <property type="component" value="Unassembled WGS sequence"/>
</dbReference>
<proteinExistence type="predicted"/>
<gene>
    <name evidence="2" type="ORF">TTHERM_000535269</name>
</gene>
<sequence>MQDFLYLSLKFVHSNEIIKQSQIIYFCYDSVILRLCGFILFQMIFYIITYKFKNKQKQSSKEIENKFQVFLELEQILSITYQWSNRIVQYRNNQIYQSSIFEIFNIQQQNFLYIYLQLYLIIGGTKSDIFSSDNLLKKLVRDFYLIQSNKQINIHFFYLEKQKIARFKDMQNLIYIIRRKFASNITHF</sequence>
<dbReference type="InParanoid" id="W7X444"/>
<keyword evidence="1" id="KW-1133">Transmembrane helix</keyword>
<accession>W7X444</accession>
<keyword evidence="1 2" id="KW-0812">Transmembrane</keyword>
<evidence type="ECO:0000256" key="1">
    <source>
        <dbReference type="SAM" id="Phobius"/>
    </source>
</evidence>
<protein>
    <submittedName>
        <fullName evidence="2">Transmembrane protein, putative</fullName>
    </submittedName>
</protein>
<dbReference type="RefSeq" id="XP_012655245.1">
    <property type="nucleotide sequence ID" value="XM_012799791.1"/>
</dbReference>
<dbReference type="KEGG" id="tet:TTHERM_000535269"/>
<evidence type="ECO:0000313" key="2">
    <source>
        <dbReference type="EMBL" id="EWS72202.1"/>
    </source>
</evidence>
<name>W7X444_TETTS</name>
<dbReference type="GeneID" id="24439456"/>
<keyword evidence="3" id="KW-1185">Reference proteome</keyword>
<evidence type="ECO:0000313" key="3">
    <source>
        <dbReference type="Proteomes" id="UP000009168"/>
    </source>
</evidence>
<reference evidence="3" key="1">
    <citation type="journal article" date="2006" name="PLoS Biol.">
        <title>Macronuclear genome sequence of the ciliate Tetrahymena thermophila, a model eukaryote.</title>
        <authorList>
            <person name="Eisen J.A."/>
            <person name="Coyne R.S."/>
            <person name="Wu M."/>
            <person name="Wu D."/>
            <person name="Thiagarajan M."/>
            <person name="Wortman J.R."/>
            <person name="Badger J.H."/>
            <person name="Ren Q."/>
            <person name="Amedeo P."/>
            <person name="Jones K.M."/>
            <person name="Tallon L.J."/>
            <person name="Delcher A.L."/>
            <person name="Salzberg S.L."/>
            <person name="Silva J.C."/>
            <person name="Haas B.J."/>
            <person name="Majoros W.H."/>
            <person name="Farzad M."/>
            <person name="Carlton J.M."/>
            <person name="Smith R.K. Jr."/>
            <person name="Garg J."/>
            <person name="Pearlman R.E."/>
            <person name="Karrer K.M."/>
            <person name="Sun L."/>
            <person name="Manning G."/>
            <person name="Elde N.C."/>
            <person name="Turkewitz A.P."/>
            <person name="Asai D.J."/>
            <person name="Wilkes D.E."/>
            <person name="Wang Y."/>
            <person name="Cai H."/>
            <person name="Collins K."/>
            <person name="Stewart B.A."/>
            <person name="Lee S.R."/>
            <person name="Wilamowska K."/>
            <person name="Weinberg Z."/>
            <person name="Ruzzo W.L."/>
            <person name="Wloga D."/>
            <person name="Gaertig J."/>
            <person name="Frankel J."/>
            <person name="Tsao C.-C."/>
            <person name="Gorovsky M.A."/>
            <person name="Keeling P.J."/>
            <person name="Waller R.F."/>
            <person name="Patron N.J."/>
            <person name="Cherry J.M."/>
            <person name="Stover N.A."/>
            <person name="Krieger C.J."/>
            <person name="del Toro C."/>
            <person name="Ryder H.F."/>
            <person name="Williamson S.C."/>
            <person name="Barbeau R.A."/>
            <person name="Hamilton E.P."/>
            <person name="Orias E."/>
        </authorList>
    </citation>
    <scope>NUCLEOTIDE SEQUENCE [LARGE SCALE GENOMIC DNA]</scope>
    <source>
        <strain evidence="3">SB210</strain>
    </source>
</reference>
<dbReference type="AlphaFoldDB" id="W7X444"/>